<dbReference type="Gene3D" id="3.80.20.20">
    <property type="entry name" value="Receptor L-domain"/>
    <property type="match status" value="2"/>
</dbReference>
<evidence type="ECO:0000256" key="10">
    <source>
        <dbReference type="ARBA" id="ARBA00022737"/>
    </source>
</evidence>
<dbReference type="InterPro" id="IPR008266">
    <property type="entry name" value="Tyr_kinase_AS"/>
</dbReference>
<dbReference type="SUPFAM" id="SSF49265">
    <property type="entry name" value="Fibronectin type III"/>
    <property type="match status" value="2"/>
</dbReference>
<name>A0A224XI01_9HEMI</name>
<dbReference type="InterPro" id="IPR003961">
    <property type="entry name" value="FN3_dom"/>
</dbReference>
<dbReference type="Gene3D" id="2.60.40.10">
    <property type="entry name" value="Immunoglobulins"/>
    <property type="match status" value="4"/>
</dbReference>
<dbReference type="PROSITE" id="PS00239">
    <property type="entry name" value="RECEPTOR_TYR_KIN_II"/>
    <property type="match status" value="1"/>
</dbReference>
<feature type="region of interest" description="Disordered" evidence="21">
    <location>
        <begin position="673"/>
        <end position="698"/>
    </location>
</feature>
<feature type="domain" description="Fibronectin type-III" evidence="25">
    <location>
        <begin position="847"/>
        <end position="941"/>
    </location>
</feature>
<dbReference type="PANTHER" id="PTHR24416">
    <property type="entry name" value="TYROSINE-PROTEIN KINASE RECEPTOR"/>
    <property type="match status" value="1"/>
</dbReference>
<keyword evidence="18" id="KW-0325">Glycoprotein</keyword>
<dbReference type="PRINTS" id="PR00109">
    <property type="entry name" value="TYRKINASE"/>
</dbReference>
<dbReference type="GO" id="GO:0042593">
    <property type="term" value="P:glucose homeostasis"/>
    <property type="evidence" value="ECO:0007669"/>
    <property type="project" value="TreeGrafter"/>
</dbReference>
<feature type="domain" description="Protein kinase" evidence="24">
    <location>
        <begin position="1005"/>
        <end position="1268"/>
    </location>
</feature>
<dbReference type="GO" id="GO:0043410">
    <property type="term" value="P:positive regulation of MAPK cascade"/>
    <property type="evidence" value="ECO:0007669"/>
    <property type="project" value="TreeGrafter"/>
</dbReference>
<proteinExistence type="predicted"/>
<sequence>MVVYWVLLYCCGVITILTMGIQPAQAKICPSMDIRNRVSALNKLTGCRVIDGYFSFVLIDYADESEYDNMTFPELREITSFFMVNKVSGVTSLGRLFPNLSIIRGERLFLNYALVITNMQNLLEIALSSVTILRGSVAIAWNKKLCYAETIDWDQIAPGGDNFIIGNSPITDPECPGCTCRNNLCWSRKLCQEIKDWVTPAGEPCDEECVGGCTGLGPYNCKACRRFDHDGGCLKFCPPNTYAFENHYCVTEEECRDPNSTYRIAIERKKGQDDKVWSKPQEWFIWNGTCIQDCPTGLEKTTMSTCVPCKDGKCKKKCDGYLVDSLERAERFRKCTYIEGSLEIKIKSGKQSIVAAELEESFGMIEEIEGQLKITRSFPLASLDFFKNLRVIYGIPHLFNSDYSLFIKDNQNLMTFWDWDKRPAGRNFTIKRGRPLFIDNPKLCIKHIRELITIAGFKEVKDTEVTEQNGVKFACNMIELNISAHLTFSHSIVIHIHKPEFNSTSAVFTRYIAYYMEEPYGNLTKALPVDDCEENAWKLNDIAIAEEDKTMSSLKVYHHTITKLQPDTQYAIFVKTYTVDSTGGQSSVLYVRTLPSRPSMPLYLLAHSNSSNEIIATWKPPEKPNGKLSHYIVKATMHWDDPSYLESRDYCKYPIKKEETTTPPPKLVMLKENSEDKTTEDCLDQKKPEKKGPGELCESIDPHLPPKFYDASTCEKYMYTLVDSTRLTPTAEEHVLTEPSLHERNVELAEEPVDLIRRNIKDQDEDDTLSEDQEQFNSDGTYASFTMKYPPNVTLVTLSNLKHFTAYTVEVIACRTRHPRDTATTKRCSLNAFTTLRTQPDPKADNIEGNVKVSVANRTATITWTPPLANGVVVAYMLERVREDGEGDSKPMVECIPVAMAKGVYELRGLELGDYRIRLRALSLASTGDFTKPEHFSISEYSSTNIIIISFFIVFIILVIGIVAGFVYYHRRKMNLQQVLIASVNPEYFGLPTVDEEWELPRDRVRLIRELKRGNFGVVCEGILSPQGTMVAVKMSIDDEPSDRDAMQFLNEAVVMKQFTEAHHIVKLIGIVSRDRPFMVVMEMMAKGDLKSYLRECRNGIPPSPASMILMAAQIADGMAYLESAKFVHRDLAARNCMVSDKLVVKIGDFGMTRDIYETDYYRKGNKGFLPIRWMAPESLNDGVFTSKSDAWSYGVVLWEMATLAAQPYQGKSNEEVLQYVISGNKLELPPVYPRPFKTIMGWCWRWKPKFRPCFFHILSELEEHLTVSFRAVSYYHSGAGKEAREAMAKESPASVLQPEKASSSFFLICPGLCSVMPGSDLEPRGSN</sequence>
<keyword evidence="5" id="KW-0808">Transferase</keyword>
<dbReference type="InterPro" id="IPR009030">
    <property type="entry name" value="Growth_fac_rcpt_cys_sf"/>
</dbReference>
<keyword evidence="13" id="KW-0067">ATP-binding</keyword>
<dbReference type="SUPFAM" id="SSF52058">
    <property type="entry name" value="L domain-like"/>
    <property type="match status" value="2"/>
</dbReference>
<dbReference type="GO" id="GO:0051897">
    <property type="term" value="P:positive regulation of phosphatidylinositol 3-kinase/protein kinase B signal transduction"/>
    <property type="evidence" value="ECO:0007669"/>
    <property type="project" value="TreeGrafter"/>
</dbReference>
<dbReference type="GO" id="GO:0005524">
    <property type="term" value="F:ATP binding"/>
    <property type="evidence" value="ECO:0007669"/>
    <property type="project" value="UniProtKB-KW"/>
</dbReference>
<keyword evidence="14 22" id="KW-1133">Transmembrane helix</keyword>
<dbReference type="Pfam" id="PF00757">
    <property type="entry name" value="Furin-like"/>
    <property type="match status" value="1"/>
</dbReference>
<keyword evidence="7 22" id="KW-0812">Transmembrane</keyword>
<dbReference type="PROSITE" id="PS00109">
    <property type="entry name" value="PROTEIN_KINASE_TYR"/>
    <property type="match status" value="1"/>
</dbReference>
<evidence type="ECO:0000256" key="6">
    <source>
        <dbReference type="ARBA" id="ARBA00022685"/>
    </source>
</evidence>
<dbReference type="Pfam" id="PF07714">
    <property type="entry name" value="PK_Tyr_Ser-Thr"/>
    <property type="match status" value="1"/>
</dbReference>
<evidence type="ECO:0000256" key="13">
    <source>
        <dbReference type="ARBA" id="ARBA00022840"/>
    </source>
</evidence>
<dbReference type="Gene3D" id="2.10.220.10">
    <property type="entry name" value="Hormone Receptor, Insulin-like Growth Factor Receptor 1, Chain A, domain 2"/>
    <property type="match status" value="1"/>
</dbReference>
<feature type="transmembrane region" description="Helical" evidence="22">
    <location>
        <begin position="946"/>
        <end position="969"/>
    </location>
</feature>
<evidence type="ECO:0000256" key="9">
    <source>
        <dbReference type="ARBA" id="ARBA00022729"/>
    </source>
</evidence>
<evidence type="ECO:0000259" key="24">
    <source>
        <dbReference type="PROSITE" id="PS50011"/>
    </source>
</evidence>
<evidence type="ECO:0000259" key="25">
    <source>
        <dbReference type="PROSITE" id="PS50853"/>
    </source>
</evidence>
<evidence type="ECO:0000256" key="23">
    <source>
        <dbReference type="SAM" id="SignalP"/>
    </source>
</evidence>
<dbReference type="PROSITE" id="PS50853">
    <property type="entry name" value="FN3"/>
    <property type="match status" value="1"/>
</dbReference>
<reference evidence="26" key="1">
    <citation type="journal article" date="2018" name="PLoS Negl. Trop. Dis.">
        <title>An insight into the salivary gland and fat body transcriptome of Panstrongylus lignarius (Hemiptera: Heteroptera), the main vector of Chagas disease in Peru.</title>
        <authorList>
            <person name="Nevoa J.C."/>
            <person name="Mendes M.T."/>
            <person name="da Silva M.V."/>
            <person name="Soares S.C."/>
            <person name="Oliveira C.J.F."/>
            <person name="Ribeiro J.M.C."/>
        </authorList>
    </citation>
    <scope>NUCLEOTIDE SEQUENCE</scope>
</reference>
<dbReference type="InterPro" id="IPR002011">
    <property type="entry name" value="Tyr_kinase_rcpt_2_CS"/>
</dbReference>
<dbReference type="InterPro" id="IPR006211">
    <property type="entry name" value="Furin-like_Cys-rich_dom"/>
</dbReference>
<keyword evidence="6" id="KW-0165">Cleavage on pair of basic residues</keyword>
<feature type="compositionally biased region" description="Basic and acidic residues" evidence="21">
    <location>
        <begin position="673"/>
        <end position="693"/>
    </location>
</feature>
<protein>
    <recommendedName>
        <fullName evidence="3">receptor protein-tyrosine kinase</fullName>
        <ecNumber evidence="3">2.7.10.1</ecNumber>
    </recommendedName>
</protein>
<dbReference type="PANTHER" id="PTHR24416:SF525">
    <property type="entry name" value="INSULIN-LIKE RECEPTOR"/>
    <property type="match status" value="1"/>
</dbReference>
<dbReference type="CDD" id="cd00064">
    <property type="entry name" value="FU"/>
    <property type="match status" value="1"/>
</dbReference>
<dbReference type="GO" id="GO:0005899">
    <property type="term" value="C:insulin receptor complex"/>
    <property type="evidence" value="ECO:0007669"/>
    <property type="project" value="TreeGrafter"/>
</dbReference>
<evidence type="ECO:0000256" key="18">
    <source>
        <dbReference type="ARBA" id="ARBA00023180"/>
    </source>
</evidence>
<dbReference type="InterPro" id="IPR000719">
    <property type="entry name" value="Prot_kinase_dom"/>
</dbReference>
<dbReference type="GO" id="GO:0043560">
    <property type="term" value="F:insulin receptor substrate binding"/>
    <property type="evidence" value="ECO:0007669"/>
    <property type="project" value="TreeGrafter"/>
</dbReference>
<dbReference type="PROSITE" id="PS50011">
    <property type="entry name" value="PROTEIN_KINASE_DOM"/>
    <property type="match status" value="1"/>
</dbReference>
<dbReference type="GO" id="GO:0030424">
    <property type="term" value="C:axon"/>
    <property type="evidence" value="ECO:0007669"/>
    <property type="project" value="TreeGrafter"/>
</dbReference>
<dbReference type="InterPro" id="IPR036941">
    <property type="entry name" value="Rcpt_L-dom_sf"/>
</dbReference>
<keyword evidence="9 23" id="KW-0732">Signal</keyword>
<dbReference type="InterPro" id="IPR011009">
    <property type="entry name" value="Kinase-like_dom_sf"/>
</dbReference>
<dbReference type="SMART" id="SM00060">
    <property type="entry name" value="FN3"/>
    <property type="match status" value="3"/>
</dbReference>
<keyword evidence="15 22" id="KW-0472">Membrane</keyword>
<dbReference type="SUPFAM" id="SSF56112">
    <property type="entry name" value="Protein kinase-like (PK-like)"/>
    <property type="match status" value="1"/>
</dbReference>
<keyword evidence="12 26" id="KW-0418">Kinase</keyword>
<dbReference type="EC" id="2.7.10.1" evidence="3"/>
<keyword evidence="4" id="KW-0597">Phosphoprotein</keyword>
<keyword evidence="8" id="KW-0479">Metal-binding</keyword>
<evidence type="ECO:0000256" key="11">
    <source>
        <dbReference type="ARBA" id="ARBA00022741"/>
    </source>
</evidence>
<evidence type="ECO:0000256" key="16">
    <source>
        <dbReference type="ARBA" id="ARBA00023137"/>
    </source>
</evidence>
<dbReference type="InterPro" id="IPR036116">
    <property type="entry name" value="FN3_sf"/>
</dbReference>
<keyword evidence="11" id="KW-0547">Nucleotide-binding</keyword>
<evidence type="ECO:0000256" key="1">
    <source>
        <dbReference type="ARBA" id="ARBA00001936"/>
    </source>
</evidence>
<dbReference type="GO" id="GO:0005009">
    <property type="term" value="F:insulin receptor activity"/>
    <property type="evidence" value="ECO:0007669"/>
    <property type="project" value="TreeGrafter"/>
</dbReference>
<comment type="cofactor">
    <cofactor evidence="1">
        <name>Mn(2+)</name>
        <dbReference type="ChEBI" id="CHEBI:29035"/>
    </cofactor>
</comment>
<evidence type="ECO:0000256" key="14">
    <source>
        <dbReference type="ARBA" id="ARBA00022989"/>
    </source>
</evidence>
<evidence type="ECO:0000256" key="5">
    <source>
        <dbReference type="ARBA" id="ARBA00022679"/>
    </source>
</evidence>
<keyword evidence="10" id="KW-0677">Repeat</keyword>
<dbReference type="FunFam" id="1.10.510.10:FF:000554">
    <property type="entry name" value="Predicted protein"/>
    <property type="match status" value="1"/>
</dbReference>
<evidence type="ECO:0000256" key="17">
    <source>
        <dbReference type="ARBA" id="ARBA00023170"/>
    </source>
</evidence>
<evidence type="ECO:0000256" key="21">
    <source>
        <dbReference type="SAM" id="MobiDB-lite"/>
    </source>
</evidence>
<dbReference type="SUPFAM" id="SSF57184">
    <property type="entry name" value="Growth factor receptor domain"/>
    <property type="match status" value="1"/>
</dbReference>
<dbReference type="Gene3D" id="3.30.200.20">
    <property type="entry name" value="Phosphorylase Kinase, domain 1"/>
    <property type="match status" value="1"/>
</dbReference>
<evidence type="ECO:0000256" key="15">
    <source>
        <dbReference type="ARBA" id="ARBA00023136"/>
    </source>
</evidence>
<evidence type="ECO:0000256" key="20">
    <source>
        <dbReference type="ARBA" id="ARBA00051243"/>
    </source>
</evidence>
<dbReference type="EMBL" id="GFTR01008755">
    <property type="protein sequence ID" value="JAW07671.1"/>
    <property type="molecule type" value="Transcribed_RNA"/>
</dbReference>
<organism evidence="26">
    <name type="scientific">Panstrongylus lignarius</name>
    <dbReference type="NCBI Taxonomy" id="156445"/>
    <lineage>
        <taxon>Eukaryota</taxon>
        <taxon>Metazoa</taxon>
        <taxon>Ecdysozoa</taxon>
        <taxon>Arthropoda</taxon>
        <taxon>Hexapoda</taxon>
        <taxon>Insecta</taxon>
        <taxon>Pterygota</taxon>
        <taxon>Neoptera</taxon>
        <taxon>Paraneoptera</taxon>
        <taxon>Hemiptera</taxon>
        <taxon>Heteroptera</taxon>
        <taxon>Panheteroptera</taxon>
        <taxon>Cimicomorpha</taxon>
        <taxon>Reduviidae</taxon>
        <taxon>Triatominae</taxon>
        <taxon>Panstrongylus</taxon>
    </lineage>
</organism>
<evidence type="ECO:0000256" key="4">
    <source>
        <dbReference type="ARBA" id="ARBA00022553"/>
    </source>
</evidence>
<dbReference type="Pfam" id="PF01030">
    <property type="entry name" value="Recep_L_domain"/>
    <property type="match status" value="2"/>
</dbReference>
<dbReference type="GO" id="GO:0046872">
    <property type="term" value="F:metal ion binding"/>
    <property type="evidence" value="ECO:0007669"/>
    <property type="project" value="UniProtKB-KW"/>
</dbReference>
<dbReference type="InterPro" id="IPR020635">
    <property type="entry name" value="Tyr_kinase_cat_dom"/>
</dbReference>
<feature type="signal peptide" evidence="23">
    <location>
        <begin position="1"/>
        <end position="26"/>
    </location>
</feature>
<dbReference type="InterPro" id="IPR050122">
    <property type="entry name" value="RTK"/>
</dbReference>
<keyword evidence="19" id="KW-0464">Manganese</keyword>
<evidence type="ECO:0000256" key="22">
    <source>
        <dbReference type="SAM" id="Phobius"/>
    </source>
</evidence>
<evidence type="ECO:0000256" key="7">
    <source>
        <dbReference type="ARBA" id="ARBA00022692"/>
    </source>
</evidence>
<evidence type="ECO:0000256" key="19">
    <source>
        <dbReference type="ARBA" id="ARBA00023211"/>
    </source>
</evidence>
<dbReference type="InterPro" id="IPR001245">
    <property type="entry name" value="Ser-Thr/Tyr_kinase_cat_dom"/>
</dbReference>
<evidence type="ECO:0000256" key="3">
    <source>
        <dbReference type="ARBA" id="ARBA00011902"/>
    </source>
</evidence>
<evidence type="ECO:0000256" key="8">
    <source>
        <dbReference type="ARBA" id="ARBA00022723"/>
    </source>
</evidence>
<dbReference type="CDD" id="cd00063">
    <property type="entry name" value="FN3"/>
    <property type="match status" value="2"/>
</dbReference>
<evidence type="ECO:0000313" key="26">
    <source>
        <dbReference type="EMBL" id="JAW07671.1"/>
    </source>
</evidence>
<accession>A0A224XI01</accession>
<evidence type="ECO:0000256" key="2">
    <source>
        <dbReference type="ARBA" id="ARBA00004479"/>
    </source>
</evidence>
<dbReference type="SMART" id="SM00219">
    <property type="entry name" value="TyrKc"/>
    <property type="match status" value="1"/>
</dbReference>
<dbReference type="InterPro" id="IPR000494">
    <property type="entry name" value="Rcpt_L-dom"/>
</dbReference>
<comment type="subcellular location">
    <subcellularLocation>
        <location evidence="2">Membrane</location>
        <topology evidence="2">Single-pass type I membrane protein</topology>
    </subcellularLocation>
</comment>
<keyword evidence="16" id="KW-0829">Tyrosine-protein kinase</keyword>
<dbReference type="InterPro" id="IPR013783">
    <property type="entry name" value="Ig-like_fold"/>
</dbReference>
<keyword evidence="17 26" id="KW-0675">Receptor</keyword>
<dbReference type="Gene3D" id="1.10.510.10">
    <property type="entry name" value="Transferase(Phosphotransferase) domain 1"/>
    <property type="match status" value="1"/>
</dbReference>
<dbReference type="InterPro" id="IPR006212">
    <property type="entry name" value="Furin_repeat"/>
</dbReference>
<feature type="chain" id="PRO_5013166511" description="receptor protein-tyrosine kinase" evidence="23">
    <location>
        <begin position="27"/>
        <end position="1328"/>
    </location>
</feature>
<evidence type="ECO:0000256" key="12">
    <source>
        <dbReference type="ARBA" id="ARBA00022777"/>
    </source>
</evidence>
<comment type="catalytic activity">
    <reaction evidence="20">
        <text>L-tyrosyl-[protein] + ATP = O-phospho-L-tyrosyl-[protein] + ADP + H(+)</text>
        <dbReference type="Rhea" id="RHEA:10596"/>
        <dbReference type="Rhea" id="RHEA-COMP:10136"/>
        <dbReference type="Rhea" id="RHEA-COMP:20101"/>
        <dbReference type="ChEBI" id="CHEBI:15378"/>
        <dbReference type="ChEBI" id="CHEBI:30616"/>
        <dbReference type="ChEBI" id="CHEBI:46858"/>
        <dbReference type="ChEBI" id="CHEBI:61978"/>
        <dbReference type="ChEBI" id="CHEBI:456216"/>
        <dbReference type="EC" id="2.7.10.1"/>
    </reaction>
</comment>
<dbReference type="SMART" id="SM00261">
    <property type="entry name" value="FU"/>
    <property type="match status" value="1"/>
</dbReference>